<name>A0A0N0DRC7_LEPPY</name>
<dbReference type="OrthoDB" id="10671579at2759"/>
<feature type="compositionally biased region" description="Low complexity" evidence="1">
    <location>
        <begin position="582"/>
        <end position="592"/>
    </location>
</feature>
<dbReference type="OMA" id="HYYANTP"/>
<keyword evidence="3" id="KW-1185">Reference proteome</keyword>
<feature type="region of interest" description="Disordered" evidence="1">
    <location>
        <begin position="430"/>
        <end position="597"/>
    </location>
</feature>
<feature type="compositionally biased region" description="Polar residues" evidence="1">
    <location>
        <begin position="512"/>
        <end position="525"/>
    </location>
</feature>
<gene>
    <name evidence="2" type="ORF">ABB37_09177</name>
</gene>
<protein>
    <submittedName>
        <fullName evidence="2">Uncharacterized protein</fullName>
    </submittedName>
</protein>
<feature type="compositionally biased region" description="Low complexity" evidence="1">
    <location>
        <begin position="278"/>
        <end position="291"/>
    </location>
</feature>
<feature type="compositionally biased region" description="Low complexity" evidence="1">
    <location>
        <begin position="40"/>
        <end position="56"/>
    </location>
</feature>
<feature type="region of interest" description="Disordered" evidence="1">
    <location>
        <begin position="349"/>
        <end position="399"/>
    </location>
</feature>
<comment type="caution">
    <text evidence="2">The sequence shown here is derived from an EMBL/GenBank/DDBJ whole genome shotgun (WGS) entry which is preliminary data.</text>
</comment>
<feature type="compositionally biased region" description="Polar residues" evidence="1">
    <location>
        <begin position="88"/>
        <end position="98"/>
    </location>
</feature>
<dbReference type="AlphaFoldDB" id="A0A0N0DRC7"/>
<proteinExistence type="predicted"/>
<organism evidence="2 3">
    <name type="scientific">Leptomonas pyrrhocoris</name>
    <name type="common">Firebug parasite</name>
    <dbReference type="NCBI Taxonomy" id="157538"/>
    <lineage>
        <taxon>Eukaryota</taxon>
        <taxon>Discoba</taxon>
        <taxon>Euglenozoa</taxon>
        <taxon>Kinetoplastea</taxon>
        <taxon>Metakinetoplastina</taxon>
        <taxon>Trypanosomatida</taxon>
        <taxon>Trypanosomatidae</taxon>
        <taxon>Leishmaniinae</taxon>
        <taxon>Leptomonas</taxon>
    </lineage>
</organism>
<dbReference type="VEuPathDB" id="TriTrypDB:LpyrH10_29_0920"/>
<dbReference type="GeneID" id="26909460"/>
<dbReference type="RefSeq" id="XP_015652957.1">
    <property type="nucleotide sequence ID" value="XM_015808504.1"/>
</dbReference>
<feature type="region of interest" description="Disordered" evidence="1">
    <location>
        <begin position="265"/>
        <end position="307"/>
    </location>
</feature>
<feature type="compositionally biased region" description="Low complexity" evidence="1">
    <location>
        <begin position="298"/>
        <end position="307"/>
    </location>
</feature>
<sequence length="608" mass="64322">MGSRRSKEAAELKKSQPRNLRFFRCFCSPVADAVAPHTPPAASARATDATTAPPRSDTLEKLPQAEADDLVTPFRAETSSPPDIAQSAVASATMSSGAPSRMREEPAWASSPLRALQLSTQYVERRSSICTTLPDSEAASPPCRLSRVTQLSSAPSTPSRQYQQYQQQLSSSPAMRTRMPLSFSPLLSPRHYYANTPYSCEQDLPQLRALPVPDSRLLVFNTQMAGTLPMLVNGATQHNFISLHADHDVTATTDATDRFASNGRAFPLALRPPPNMPSSATEAAATRSSPMRPRPPHSRSASSFSSASRSLHSGSLISSSSVASLIDQDPMEGGTKRAPLTEHGFATWQNSSTTMAPPDAAKSSPQPRDGVSPNPVGASILMPRRPSSHGSVDTTLGSTSLVSARYHKSSRETEGSKEVETVTDFVARMKSAKTRAEGDSGDRGGGTPDSAELIDGGGGGSGETAGWASRRGSGKLDSAGRAAVTVSVPPPPPLRMSSDSGGWTRPHRHPPSLNSSADVPSQLSSPEPLPTLPRPISNTSISLPSPPSNDHDATSNGSGRSNTSHRRRDVKASVEAVLAHMSSSSAPSPSAASRRKRRDMAVNFLFSP</sequence>
<evidence type="ECO:0000256" key="1">
    <source>
        <dbReference type="SAM" id="MobiDB-lite"/>
    </source>
</evidence>
<evidence type="ECO:0000313" key="3">
    <source>
        <dbReference type="Proteomes" id="UP000037923"/>
    </source>
</evidence>
<reference evidence="2 3" key="1">
    <citation type="submission" date="2015-07" db="EMBL/GenBank/DDBJ databases">
        <title>High-quality genome of monoxenous trypanosomatid Leptomonas pyrrhocoris.</title>
        <authorList>
            <person name="Flegontov P."/>
            <person name="Butenko A."/>
            <person name="Firsov S."/>
            <person name="Vlcek C."/>
            <person name="Logacheva M.D."/>
            <person name="Field M."/>
            <person name="Filatov D."/>
            <person name="Flegontova O."/>
            <person name="Gerasimov E."/>
            <person name="Jackson A.P."/>
            <person name="Kelly S."/>
            <person name="Opperdoes F."/>
            <person name="O'Reilly A."/>
            <person name="Votypka J."/>
            <person name="Yurchenko V."/>
            <person name="Lukes J."/>
        </authorList>
    </citation>
    <scope>NUCLEOTIDE SEQUENCE [LARGE SCALE GENOMIC DNA]</scope>
    <source>
        <strain evidence="2">H10</strain>
    </source>
</reference>
<dbReference type="Proteomes" id="UP000037923">
    <property type="component" value="Unassembled WGS sequence"/>
</dbReference>
<feature type="region of interest" description="Disordered" evidence="1">
    <location>
        <begin position="34"/>
        <end position="110"/>
    </location>
</feature>
<feature type="compositionally biased region" description="Polar residues" evidence="1">
    <location>
        <begin position="388"/>
        <end position="399"/>
    </location>
</feature>
<evidence type="ECO:0000313" key="2">
    <source>
        <dbReference type="EMBL" id="KPA74518.1"/>
    </source>
</evidence>
<accession>A0A0N0DRC7</accession>
<dbReference type="EMBL" id="LGTL01000029">
    <property type="protein sequence ID" value="KPA74518.1"/>
    <property type="molecule type" value="Genomic_DNA"/>
</dbReference>